<accession>A0ABU0UAM6</accession>
<evidence type="ECO:0008006" key="3">
    <source>
        <dbReference type="Google" id="ProtNLM"/>
    </source>
</evidence>
<protein>
    <recommendedName>
        <fullName evidence="3">MYM-type domain-containing protein</fullName>
    </recommendedName>
</protein>
<sequence>MYDPCAWCNKEIKSGNEKKSYKGKGFTMKVLTFMFGKSYCSERCRNSAEKRKGKRR</sequence>
<keyword evidence="2" id="KW-1185">Reference proteome</keyword>
<comment type="caution">
    <text evidence="1">The sequence shown here is derived from an EMBL/GenBank/DDBJ whole genome shotgun (WGS) entry which is preliminary data.</text>
</comment>
<dbReference type="EMBL" id="JAUTBA010000001">
    <property type="protein sequence ID" value="MDQ1151913.1"/>
    <property type="molecule type" value="Genomic_DNA"/>
</dbReference>
<dbReference type="Proteomes" id="UP001244640">
    <property type="component" value="Unassembled WGS sequence"/>
</dbReference>
<organism evidence="1 2">
    <name type="scientific">Sphingobacterium zeae</name>
    <dbReference type="NCBI Taxonomy" id="1776859"/>
    <lineage>
        <taxon>Bacteria</taxon>
        <taxon>Pseudomonadati</taxon>
        <taxon>Bacteroidota</taxon>
        <taxon>Sphingobacteriia</taxon>
        <taxon>Sphingobacteriales</taxon>
        <taxon>Sphingobacteriaceae</taxon>
        <taxon>Sphingobacterium</taxon>
    </lineage>
</organism>
<gene>
    <name evidence="1" type="ORF">QE382_003897</name>
</gene>
<evidence type="ECO:0000313" key="1">
    <source>
        <dbReference type="EMBL" id="MDQ1151913.1"/>
    </source>
</evidence>
<proteinExistence type="predicted"/>
<reference evidence="1 2" key="1">
    <citation type="submission" date="2023-07" db="EMBL/GenBank/DDBJ databases">
        <title>Functional and genomic diversity of the sorghum phyllosphere microbiome.</title>
        <authorList>
            <person name="Shade A."/>
        </authorList>
    </citation>
    <scope>NUCLEOTIDE SEQUENCE [LARGE SCALE GENOMIC DNA]</scope>
    <source>
        <strain evidence="1 2">SORGH_AS_0892</strain>
    </source>
</reference>
<name>A0ABU0UAM6_9SPHI</name>
<evidence type="ECO:0000313" key="2">
    <source>
        <dbReference type="Proteomes" id="UP001244640"/>
    </source>
</evidence>